<organism evidence="4 5">
    <name type="scientific">Escallonia herrerae</name>
    <dbReference type="NCBI Taxonomy" id="1293975"/>
    <lineage>
        <taxon>Eukaryota</taxon>
        <taxon>Viridiplantae</taxon>
        <taxon>Streptophyta</taxon>
        <taxon>Embryophyta</taxon>
        <taxon>Tracheophyta</taxon>
        <taxon>Spermatophyta</taxon>
        <taxon>Magnoliopsida</taxon>
        <taxon>eudicotyledons</taxon>
        <taxon>Gunneridae</taxon>
        <taxon>Pentapetalae</taxon>
        <taxon>asterids</taxon>
        <taxon>campanulids</taxon>
        <taxon>Escalloniales</taxon>
        <taxon>Escalloniaceae</taxon>
        <taxon>Escallonia</taxon>
    </lineage>
</organism>
<dbReference type="PANTHER" id="PTHR43349">
    <property type="entry name" value="PINORESINOL REDUCTASE-RELATED"/>
    <property type="match status" value="1"/>
</dbReference>
<dbReference type="AlphaFoldDB" id="A0AA89B6D4"/>
<dbReference type="InterPro" id="IPR045312">
    <property type="entry name" value="PCBER-like"/>
</dbReference>
<dbReference type="Proteomes" id="UP001188597">
    <property type="component" value="Unassembled WGS sequence"/>
</dbReference>
<dbReference type="PANTHER" id="PTHR43349:SF9">
    <property type="entry name" value="PHENYLCOUMARAN BENZYLIC ETHER REDUCTASE-LIKE PROTEIN"/>
    <property type="match status" value="1"/>
</dbReference>
<dbReference type="InterPro" id="IPR050608">
    <property type="entry name" value="NmrA-type/Isoflavone_red_sf"/>
</dbReference>
<dbReference type="InterPro" id="IPR036291">
    <property type="entry name" value="NAD(P)-bd_dom_sf"/>
</dbReference>
<proteinExistence type="predicted"/>
<dbReference type="GO" id="GO:0016491">
    <property type="term" value="F:oxidoreductase activity"/>
    <property type="evidence" value="ECO:0007669"/>
    <property type="project" value="UniProtKB-KW"/>
</dbReference>
<keyword evidence="1" id="KW-0521">NADP</keyword>
<evidence type="ECO:0000256" key="2">
    <source>
        <dbReference type="ARBA" id="ARBA00023002"/>
    </source>
</evidence>
<evidence type="ECO:0000259" key="3">
    <source>
        <dbReference type="Pfam" id="PF05368"/>
    </source>
</evidence>
<feature type="non-terminal residue" evidence="4">
    <location>
        <position position="1"/>
    </location>
</feature>
<reference evidence="4" key="1">
    <citation type="submission" date="2022-12" db="EMBL/GenBank/DDBJ databases">
        <title>Draft genome assemblies for two species of Escallonia (Escalloniales).</title>
        <authorList>
            <person name="Chanderbali A."/>
            <person name="Dervinis C."/>
            <person name="Anghel I."/>
            <person name="Soltis D."/>
            <person name="Soltis P."/>
            <person name="Zapata F."/>
        </authorList>
    </citation>
    <scope>NUCLEOTIDE SEQUENCE</scope>
    <source>
        <strain evidence="4">UCBG64.0493</strain>
        <tissue evidence="4">Leaf</tissue>
    </source>
</reference>
<evidence type="ECO:0000313" key="5">
    <source>
        <dbReference type="Proteomes" id="UP001188597"/>
    </source>
</evidence>
<dbReference type="Gene3D" id="3.90.25.10">
    <property type="entry name" value="UDP-galactose 4-epimerase, domain 1"/>
    <property type="match status" value="1"/>
</dbReference>
<protein>
    <recommendedName>
        <fullName evidence="3">NmrA-like domain-containing protein</fullName>
    </recommendedName>
</protein>
<dbReference type="CDD" id="cd05259">
    <property type="entry name" value="PCBER_SDR_a"/>
    <property type="match status" value="1"/>
</dbReference>
<dbReference type="Pfam" id="PF05368">
    <property type="entry name" value="NmrA"/>
    <property type="match status" value="1"/>
</dbReference>
<dbReference type="Gene3D" id="3.40.50.720">
    <property type="entry name" value="NAD(P)-binding Rossmann-like Domain"/>
    <property type="match status" value="1"/>
</dbReference>
<dbReference type="EMBL" id="JAVXUP010000428">
    <property type="protein sequence ID" value="KAK3028108.1"/>
    <property type="molecule type" value="Genomic_DNA"/>
</dbReference>
<comment type="caution">
    <text evidence="4">The sequence shown here is derived from an EMBL/GenBank/DDBJ whole genome shotgun (WGS) entry which is preliminary data.</text>
</comment>
<name>A0AA89B6D4_9ASTE</name>
<dbReference type="InterPro" id="IPR008030">
    <property type="entry name" value="NmrA-like"/>
</dbReference>
<dbReference type="SUPFAM" id="SSF51735">
    <property type="entry name" value="NAD(P)-binding Rossmann-fold domains"/>
    <property type="match status" value="1"/>
</dbReference>
<keyword evidence="2" id="KW-0560">Oxidoreductase</keyword>
<keyword evidence="5" id="KW-1185">Reference proteome</keyword>
<gene>
    <name evidence="4" type="ORF">RJ639_039802</name>
</gene>
<evidence type="ECO:0000313" key="4">
    <source>
        <dbReference type="EMBL" id="KAK3028108.1"/>
    </source>
</evidence>
<accession>A0AA89B6D4</accession>
<sequence length="327" mass="36585">LERERERERMEGSERSKILIVGGSGYLGTYMVKASIGMGHPTYVYARPITRSTSPSRIQSRREIQSLGATLVQGELDEQEKLVVAIKQVDIVISTLAVPQVLEQLKIIDAIKVAGNVKRFIPSDFGVDEDKVTALHPFQACLDKKKIVRRAIEAAGIPHTFIASICLGGYFLNHLFPLHQKSQELTVYGTGEAKAVLALEEDVAAYTVRVANDPRTSNRMVFYRPSGAIVSQLELISLWESKTNQVAKRVNLSAEELVKLAETSPHPYNVRACIIYSVFVKGDTVNFELEENDVEIGNLYPDFKVTTTDQLLDRWLSDPPKFEYTDL</sequence>
<feature type="domain" description="NmrA-like" evidence="3">
    <location>
        <begin position="15"/>
        <end position="309"/>
    </location>
</feature>
<evidence type="ECO:0000256" key="1">
    <source>
        <dbReference type="ARBA" id="ARBA00022857"/>
    </source>
</evidence>